<dbReference type="InterPro" id="IPR019734">
    <property type="entry name" value="TPR_rpt"/>
</dbReference>
<dbReference type="Pfam" id="PF13181">
    <property type="entry name" value="TPR_8"/>
    <property type="match status" value="1"/>
</dbReference>
<dbReference type="InterPro" id="IPR001466">
    <property type="entry name" value="Beta-lactam-related"/>
</dbReference>
<dbReference type="InterPro" id="IPR012338">
    <property type="entry name" value="Beta-lactam/transpept-like"/>
</dbReference>
<dbReference type="InterPro" id="IPR011990">
    <property type="entry name" value="TPR-like_helical_dom_sf"/>
</dbReference>
<feature type="domain" description="Beta-lactamase-related" evidence="2">
    <location>
        <begin position="8"/>
        <end position="182"/>
    </location>
</feature>
<dbReference type="Proteomes" id="UP000885753">
    <property type="component" value="Unassembled WGS sequence"/>
</dbReference>
<dbReference type="Gene3D" id="1.25.40.10">
    <property type="entry name" value="Tetratricopeptide repeat domain"/>
    <property type="match status" value="1"/>
</dbReference>
<dbReference type="PANTHER" id="PTHR46825:SF9">
    <property type="entry name" value="BETA-LACTAMASE-RELATED DOMAIN-CONTAINING PROTEIN"/>
    <property type="match status" value="1"/>
</dbReference>
<dbReference type="AlphaFoldDB" id="A0A7C2M4R7"/>
<keyword evidence="1" id="KW-0802">TPR repeat</keyword>
<comment type="caution">
    <text evidence="3">The sequence shown here is derived from an EMBL/GenBank/DDBJ whole genome shotgun (WGS) entry which is preliminary data.</text>
</comment>
<protein>
    <recommendedName>
        <fullName evidence="2">Beta-lactamase-related domain-containing protein</fullName>
    </recommendedName>
</protein>
<evidence type="ECO:0000313" key="3">
    <source>
        <dbReference type="EMBL" id="HER40524.1"/>
    </source>
</evidence>
<dbReference type="InterPro" id="IPR050491">
    <property type="entry name" value="AmpC-like"/>
</dbReference>
<proteinExistence type="predicted"/>
<dbReference type="EMBL" id="DSEE01000355">
    <property type="protein sequence ID" value="HER40524.1"/>
    <property type="molecule type" value="Genomic_DNA"/>
</dbReference>
<dbReference type="Gene3D" id="3.40.710.10">
    <property type="entry name" value="DD-peptidase/beta-lactamase superfamily"/>
    <property type="match status" value="1"/>
</dbReference>
<dbReference type="PANTHER" id="PTHR46825">
    <property type="entry name" value="D-ALANYL-D-ALANINE-CARBOXYPEPTIDASE/ENDOPEPTIDASE AMPH"/>
    <property type="match status" value="1"/>
</dbReference>
<gene>
    <name evidence="3" type="ORF">ENO10_04815</name>
</gene>
<evidence type="ECO:0000259" key="2">
    <source>
        <dbReference type="Pfam" id="PF00144"/>
    </source>
</evidence>
<accession>A0A7C2M4R7</accession>
<dbReference type="PROSITE" id="PS50005">
    <property type="entry name" value="TPR"/>
    <property type="match status" value="1"/>
</dbReference>
<reference evidence="3" key="1">
    <citation type="journal article" date="2020" name="mSystems">
        <title>Genome- and Community-Level Interaction Insights into Carbon Utilization and Element Cycling Functions of Hydrothermarchaeota in Hydrothermal Sediment.</title>
        <authorList>
            <person name="Zhou Z."/>
            <person name="Liu Y."/>
            <person name="Xu W."/>
            <person name="Pan J."/>
            <person name="Luo Z.H."/>
            <person name="Li M."/>
        </authorList>
    </citation>
    <scope>NUCLEOTIDE SEQUENCE [LARGE SCALE GENOMIC DNA]</scope>
    <source>
        <strain evidence="3">SpSt-1235</strain>
    </source>
</reference>
<organism evidence="3">
    <name type="scientific">Salinimicrobium catena</name>
    <dbReference type="NCBI Taxonomy" id="390640"/>
    <lineage>
        <taxon>Bacteria</taxon>
        <taxon>Pseudomonadati</taxon>
        <taxon>Bacteroidota</taxon>
        <taxon>Flavobacteriia</taxon>
        <taxon>Flavobacteriales</taxon>
        <taxon>Flavobacteriaceae</taxon>
        <taxon>Salinimicrobium</taxon>
    </lineage>
</organism>
<dbReference type="SUPFAM" id="SSF56601">
    <property type="entry name" value="beta-lactamase/transpeptidase-like"/>
    <property type="match status" value="1"/>
</dbReference>
<feature type="non-terminal residue" evidence="3">
    <location>
        <position position="1"/>
    </location>
</feature>
<sequence>DYNKVQTDAEVWQYLKGLKKLQFAPGTKYNYNNVDVFLRKRIIQKVSGMSYAAFVEKKMLQPCGMNTAVIDPSAETPNFTRSFDESYVQDDLETNMSGWVAVTTEDLYKWVQCLNSGKLISEQGLAELSESFKPSSQSPLGYSAFDNGELQFRYHHGQSDNFEAGVAWIPDPGYTIILLTNNRCNELGDHINAIDAILRGNEFEIPRRSIELSLRAKIFHEGYEAGMVFLNDIRRNEADIFNFKQEENELLETGEWLLQMNRHKDGLRLLEYTATRFPESPRIYMKLAMVFEDLGNKEKAVKNYLKVKELEPQNELAAERLEQLE</sequence>
<dbReference type="Pfam" id="PF00144">
    <property type="entry name" value="Beta-lactamase"/>
    <property type="match status" value="1"/>
</dbReference>
<dbReference type="SUPFAM" id="SSF48452">
    <property type="entry name" value="TPR-like"/>
    <property type="match status" value="1"/>
</dbReference>
<name>A0A7C2M4R7_9FLAO</name>
<evidence type="ECO:0000256" key="1">
    <source>
        <dbReference type="PROSITE-ProRule" id="PRU00339"/>
    </source>
</evidence>
<dbReference type="SMART" id="SM00028">
    <property type="entry name" value="TPR"/>
    <property type="match status" value="1"/>
</dbReference>
<feature type="repeat" description="TPR" evidence="1">
    <location>
        <begin position="281"/>
        <end position="314"/>
    </location>
</feature>